<name>A0A4Y5FEZ9_9CAUD</name>
<protein>
    <submittedName>
        <fullName evidence="1">Uncharacterized protein</fullName>
    </submittedName>
</protein>
<dbReference type="Proteomes" id="UP000309991">
    <property type="component" value="Segment"/>
</dbReference>
<sequence length="175" mass="20537">MNTMFMNKVLLNQLSETDLIALRDNSTVMNKVHNHMLEETNDVVDGVMFPLEGVNGYSVEYSKYPNNYINVDNPYLFLRSLVHSAYMVWVFSEEQLDKAQKIVSAHEADKKLLAPMYSMAYAYSDVLLKHFAKDYDDIYNADTEKEYMHNELWNMYPDGAYYLRDENSIYYLGKD</sequence>
<gene>
    <name evidence="1" type="ORF">UCC3521_0143</name>
</gene>
<evidence type="ECO:0000313" key="1">
    <source>
        <dbReference type="EMBL" id="QBJ03681.1"/>
    </source>
</evidence>
<evidence type="ECO:0000313" key="2">
    <source>
        <dbReference type="Proteomes" id="UP000309991"/>
    </source>
</evidence>
<proteinExistence type="predicted"/>
<reference evidence="1 2" key="1">
    <citation type="submission" date="2019-02" db="EMBL/GenBank/DDBJ databases">
        <title>Isolation of virulent Lactobacillus brevis phages.</title>
        <authorList>
            <person name="Feyereisen M."/>
            <person name="Mahony J."/>
            <person name="O'Sullivan T."/>
            <person name="van Sinderen D."/>
        </authorList>
    </citation>
    <scope>NUCLEOTIDE SEQUENCE [LARGE SCALE GENOMIC DNA]</scope>
</reference>
<keyword evidence="2" id="KW-1185">Reference proteome</keyword>
<accession>A0A4Y5FEZ9</accession>
<dbReference type="EMBL" id="MK504444">
    <property type="protein sequence ID" value="QBJ03681.1"/>
    <property type="molecule type" value="Genomic_DNA"/>
</dbReference>
<organism evidence="1 2">
    <name type="scientific">Lactobacillus phage 3-521</name>
    <dbReference type="NCBI Taxonomy" id="2510943"/>
    <lineage>
        <taxon>Viruses</taxon>
        <taxon>Duplodnaviria</taxon>
        <taxon>Heunggongvirae</taxon>
        <taxon>Uroviricota</taxon>
        <taxon>Caudoviricetes</taxon>
        <taxon>Herelleviridae</taxon>
        <taxon>Watanabevirus</taxon>
        <taxon>Watanabevirus wv3521</taxon>
    </lineage>
</organism>